<gene>
    <name evidence="2" type="ORF">CRG98_012531</name>
</gene>
<keyword evidence="3" id="KW-1185">Reference proteome</keyword>
<dbReference type="AlphaFoldDB" id="A0A2I0KEZ5"/>
<organism evidence="2 3">
    <name type="scientific">Punica granatum</name>
    <name type="common">Pomegranate</name>
    <dbReference type="NCBI Taxonomy" id="22663"/>
    <lineage>
        <taxon>Eukaryota</taxon>
        <taxon>Viridiplantae</taxon>
        <taxon>Streptophyta</taxon>
        <taxon>Embryophyta</taxon>
        <taxon>Tracheophyta</taxon>
        <taxon>Spermatophyta</taxon>
        <taxon>Magnoliopsida</taxon>
        <taxon>eudicotyledons</taxon>
        <taxon>Gunneridae</taxon>
        <taxon>Pentapetalae</taxon>
        <taxon>rosids</taxon>
        <taxon>malvids</taxon>
        <taxon>Myrtales</taxon>
        <taxon>Lythraceae</taxon>
        <taxon>Punica</taxon>
    </lineage>
</organism>
<accession>A0A2I0KEZ5</accession>
<name>A0A2I0KEZ5_PUNGR</name>
<sequence>MVSVCRERAPKTCREAFVTIETSLRRKVDTPKPRDPKERDAGPDESLHSEDDSDRVFESRLDITRELERSNGHHETRLILASPIGLVGPDPRLLEPALL</sequence>
<evidence type="ECO:0000313" key="2">
    <source>
        <dbReference type="EMBL" id="PKI67067.1"/>
    </source>
</evidence>
<dbReference type="EMBL" id="PGOL01000644">
    <property type="protein sequence ID" value="PKI67067.1"/>
    <property type="molecule type" value="Genomic_DNA"/>
</dbReference>
<protein>
    <submittedName>
        <fullName evidence="2">Uncharacterized protein</fullName>
    </submittedName>
</protein>
<comment type="caution">
    <text evidence="2">The sequence shown here is derived from an EMBL/GenBank/DDBJ whole genome shotgun (WGS) entry which is preliminary data.</text>
</comment>
<feature type="region of interest" description="Disordered" evidence="1">
    <location>
        <begin position="24"/>
        <end position="57"/>
    </location>
</feature>
<dbReference type="Proteomes" id="UP000233551">
    <property type="component" value="Unassembled WGS sequence"/>
</dbReference>
<evidence type="ECO:0000313" key="3">
    <source>
        <dbReference type="Proteomes" id="UP000233551"/>
    </source>
</evidence>
<evidence type="ECO:0000256" key="1">
    <source>
        <dbReference type="SAM" id="MobiDB-lite"/>
    </source>
</evidence>
<reference evidence="2 3" key="1">
    <citation type="submission" date="2017-11" db="EMBL/GenBank/DDBJ databases">
        <title>De-novo sequencing of pomegranate (Punica granatum L.) genome.</title>
        <authorList>
            <person name="Akparov Z."/>
            <person name="Amiraslanov A."/>
            <person name="Hajiyeva S."/>
            <person name="Abbasov M."/>
            <person name="Kaur K."/>
            <person name="Hamwieh A."/>
            <person name="Solovyev V."/>
            <person name="Salamov A."/>
            <person name="Braich B."/>
            <person name="Kosarev P."/>
            <person name="Mahmoud A."/>
            <person name="Hajiyev E."/>
            <person name="Babayeva S."/>
            <person name="Izzatullayeva V."/>
            <person name="Mammadov A."/>
            <person name="Mammadov A."/>
            <person name="Sharifova S."/>
            <person name="Ojaghi J."/>
            <person name="Eynullazada K."/>
            <person name="Bayramov B."/>
            <person name="Abdulazimova A."/>
            <person name="Shahmuradov I."/>
        </authorList>
    </citation>
    <scope>NUCLEOTIDE SEQUENCE [LARGE SCALE GENOMIC DNA]</scope>
    <source>
        <strain evidence="3">cv. AG2017</strain>
        <tissue evidence="2">Leaf</tissue>
    </source>
</reference>
<proteinExistence type="predicted"/>